<dbReference type="GO" id="GO:0016747">
    <property type="term" value="F:acyltransferase activity, transferring groups other than amino-acyl groups"/>
    <property type="evidence" value="ECO:0007669"/>
    <property type="project" value="InterPro"/>
</dbReference>
<feature type="domain" description="Acyltransferase 3" evidence="2">
    <location>
        <begin position="131"/>
        <end position="524"/>
    </location>
</feature>
<sequence>MPRPFAQQNDLPLPLLKSWRIMETLHPLHRINSGGNIPFRPQFTNMHQYRPLLTTDLEDPSELELDVLDNGRGRDDGHQLIARGLSILAHQSRKVSSLLITVKTRHMLALLPQFLQPDGLRLTKPLHPTSYLDALRGYAAWVVLNFHLRNPETWLLQQFPLRVFHRGRAMVDIFFIISGYVLSLKTLRLMRQQNDSALLACLASSTFRRYLRLYLSCIAATLISMALVHLGVIGFWFNQRQDTLFAELSHWAVNTLLVFANPFAHITGWWDYGCLSSNYLDVLWTIPVEFRGSIVVFVFCTACCKLPVRTRIIACWMVILLCYCWQAVYVALFMFGVFLAERQNQALSAHGTSTRLESHSILPGVQLLDSDNNEKSPTQQSQPITSRILYTLILILGLFLACQPDDLGGSDDSPFPWRQLHRLIPSWWGDNNNGREQFWLGIGACLIVHSLDAFPPFQVPFRWGFSQYLGRISFGIYIVHTMIQSGMYERYLAPFRNAYLGDALWCWALVYPLHVLATLWAADYFTRVDQLVISFGRWLENKTFV</sequence>
<keyword evidence="1" id="KW-0812">Transmembrane</keyword>
<dbReference type="HOGENOM" id="CLU_005679_13_5_1"/>
<dbReference type="Pfam" id="PF01757">
    <property type="entry name" value="Acyl_transf_3"/>
    <property type="match status" value="1"/>
</dbReference>
<keyword evidence="1" id="KW-1133">Transmembrane helix</keyword>
<dbReference type="AlphaFoldDB" id="A0A0D1WFT6"/>
<evidence type="ECO:0000313" key="4">
    <source>
        <dbReference type="Proteomes" id="UP000053599"/>
    </source>
</evidence>
<feature type="transmembrane region" description="Helical" evidence="1">
    <location>
        <begin position="290"/>
        <end position="308"/>
    </location>
</feature>
<dbReference type="STRING" id="1016849.A0A0D1WFT6"/>
<dbReference type="OrthoDB" id="5819582at2759"/>
<protein>
    <recommendedName>
        <fullName evidence="2">Acyltransferase 3 domain-containing protein</fullName>
    </recommendedName>
</protein>
<name>A0A0D1WFT6_9EURO</name>
<proteinExistence type="predicted"/>
<feature type="transmembrane region" description="Helical" evidence="1">
    <location>
        <begin position="169"/>
        <end position="190"/>
    </location>
</feature>
<dbReference type="Proteomes" id="UP000053599">
    <property type="component" value="Unassembled WGS sequence"/>
</dbReference>
<organism evidence="3 4">
    <name type="scientific">Exophiala sideris</name>
    <dbReference type="NCBI Taxonomy" id="1016849"/>
    <lineage>
        <taxon>Eukaryota</taxon>
        <taxon>Fungi</taxon>
        <taxon>Dikarya</taxon>
        <taxon>Ascomycota</taxon>
        <taxon>Pezizomycotina</taxon>
        <taxon>Eurotiomycetes</taxon>
        <taxon>Chaetothyriomycetidae</taxon>
        <taxon>Chaetothyriales</taxon>
        <taxon>Herpotrichiellaceae</taxon>
        <taxon>Exophiala</taxon>
    </lineage>
</organism>
<dbReference type="InterPro" id="IPR002656">
    <property type="entry name" value="Acyl_transf_3_dom"/>
</dbReference>
<feature type="transmembrane region" description="Helical" evidence="1">
    <location>
        <begin position="315"/>
        <end position="340"/>
    </location>
</feature>
<accession>A0A0D1WFT6</accession>
<evidence type="ECO:0000313" key="3">
    <source>
        <dbReference type="EMBL" id="KIV87630.1"/>
    </source>
</evidence>
<evidence type="ECO:0000259" key="2">
    <source>
        <dbReference type="Pfam" id="PF01757"/>
    </source>
</evidence>
<feature type="transmembrane region" description="Helical" evidence="1">
    <location>
        <begin position="210"/>
        <end position="236"/>
    </location>
</feature>
<dbReference type="PANTHER" id="PTHR23028">
    <property type="entry name" value="ACETYLTRANSFERASE"/>
    <property type="match status" value="1"/>
</dbReference>
<dbReference type="InterPro" id="IPR050879">
    <property type="entry name" value="Acyltransferase_3"/>
</dbReference>
<gene>
    <name evidence="3" type="ORF">PV11_03162</name>
</gene>
<dbReference type="EMBL" id="KN846951">
    <property type="protein sequence ID" value="KIV87630.1"/>
    <property type="molecule type" value="Genomic_DNA"/>
</dbReference>
<reference evidence="3 4" key="1">
    <citation type="submission" date="2015-01" db="EMBL/GenBank/DDBJ databases">
        <title>The Genome Sequence of Exophiala sideris CBS121828.</title>
        <authorList>
            <consortium name="The Broad Institute Genomics Platform"/>
            <person name="Cuomo C."/>
            <person name="de Hoog S."/>
            <person name="Gorbushina A."/>
            <person name="Stielow B."/>
            <person name="Teixiera M."/>
            <person name="Abouelleil A."/>
            <person name="Chapman S.B."/>
            <person name="Priest M."/>
            <person name="Young S.K."/>
            <person name="Wortman J."/>
            <person name="Nusbaum C."/>
            <person name="Birren B."/>
        </authorList>
    </citation>
    <scope>NUCLEOTIDE SEQUENCE [LARGE SCALE GENOMIC DNA]</scope>
    <source>
        <strain evidence="3 4">CBS 121828</strain>
    </source>
</reference>
<keyword evidence="1" id="KW-0472">Membrane</keyword>
<evidence type="ECO:0000256" key="1">
    <source>
        <dbReference type="SAM" id="Phobius"/>
    </source>
</evidence>
<dbReference type="PANTHER" id="PTHR23028:SF134">
    <property type="entry name" value="PUTATIVE (AFU_ORTHOLOGUE AFUA_4G08520)-RELATED"/>
    <property type="match status" value="1"/>
</dbReference>